<dbReference type="InterPro" id="IPR016064">
    <property type="entry name" value="NAD/diacylglycerol_kinase_sf"/>
</dbReference>
<keyword evidence="3" id="KW-1185">Reference proteome</keyword>
<dbReference type="Proteomes" id="UP000664169">
    <property type="component" value="Unassembled WGS sequence"/>
</dbReference>
<dbReference type="InterPro" id="IPR050187">
    <property type="entry name" value="Lipid_Phosphate_FormReg"/>
</dbReference>
<accession>A0A8H3I5N4</accession>
<dbReference type="GO" id="GO:0046512">
    <property type="term" value="P:sphingosine biosynthetic process"/>
    <property type="evidence" value="ECO:0007669"/>
    <property type="project" value="TreeGrafter"/>
</dbReference>
<dbReference type="InterPro" id="IPR017438">
    <property type="entry name" value="ATP-NAD_kinase_N"/>
</dbReference>
<dbReference type="Gene3D" id="3.40.50.10330">
    <property type="entry name" value="Probable inorganic polyphosphate/atp-NAD kinase, domain 1"/>
    <property type="match status" value="1"/>
</dbReference>
<dbReference type="GO" id="GO:0001727">
    <property type="term" value="F:lipid kinase activity"/>
    <property type="evidence" value="ECO:0007669"/>
    <property type="project" value="TreeGrafter"/>
</dbReference>
<dbReference type="GO" id="GO:0016020">
    <property type="term" value="C:membrane"/>
    <property type="evidence" value="ECO:0007669"/>
    <property type="project" value="TreeGrafter"/>
</dbReference>
<dbReference type="InterPro" id="IPR001206">
    <property type="entry name" value="Diacylglycerol_kinase_cat_dom"/>
</dbReference>
<evidence type="ECO:0000313" key="3">
    <source>
        <dbReference type="Proteomes" id="UP000664169"/>
    </source>
</evidence>
<evidence type="ECO:0000313" key="2">
    <source>
        <dbReference type="EMBL" id="CAF9915862.1"/>
    </source>
</evidence>
<dbReference type="Pfam" id="PF00781">
    <property type="entry name" value="DAGK_cat"/>
    <property type="match status" value="1"/>
</dbReference>
<dbReference type="Gene3D" id="2.60.200.40">
    <property type="match status" value="1"/>
</dbReference>
<proteinExistence type="predicted"/>
<protein>
    <recommendedName>
        <fullName evidence="1">DAGKc domain-containing protein</fullName>
    </recommendedName>
</protein>
<dbReference type="PROSITE" id="PS50146">
    <property type="entry name" value="DAGK"/>
    <property type="match status" value="1"/>
</dbReference>
<dbReference type="OrthoDB" id="3853857at2759"/>
<reference evidence="2" key="1">
    <citation type="submission" date="2021-03" db="EMBL/GenBank/DDBJ databases">
        <authorList>
            <person name="Tagirdzhanova G."/>
        </authorList>
    </citation>
    <scope>NUCLEOTIDE SEQUENCE</scope>
</reference>
<feature type="domain" description="DAGKc" evidence="1">
    <location>
        <begin position="112"/>
        <end position="260"/>
    </location>
</feature>
<gene>
    <name evidence="2" type="ORF">GOMPHAMPRED_000873</name>
</gene>
<dbReference type="PANTHER" id="PTHR12358">
    <property type="entry name" value="SPHINGOSINE KINASE"/>
    <property type="match status" value="1"/>
</dbReference>
<dbReference type="SUPFAM" id="SSF111331">
    <property type="entry name" value="NAD kinase/diacylglycerol kinase-like"/>
    <property type="match status" value="1"/>
</dbReference>
<organism evidence="2 3">
    <name type="scientific">Gomphillus americanus</name>
    <dbReference type="NCBI Taxonomy" id="1940652"/>
    <lineage>
        <taxon>Eukaryota</taxon>
        <taxon>Fungi</taxon>
        <taxon>Dikarya</taxon>
        <taxon>Ascomycota</taxon>
        <taxon>Pezizomycotina</taxon>
        <taxon>Lecanoromycetes</taxon>
        <taxon>OSLEUM clade</taxon>
        <taxon>Ostropomycetidae</taxon>
        <taxon>Ostropales</taxon>
        <taxon>Graphidaceae</taxon>
        <taxon>Gomphilloideae</taxon>
        <taxon>Gomphillus</taxon>
    </lineage>
</organism>
<sequence>MAHSAWPGLPQAEILRDGGSNQYLVSSDGGATSESLCEGDILCLIPTGDGNQDPKDYVLLYVSTKDCDTKGVSKTADLSLRKFKIKQPPKELSRYMLNANPDSFFGDIRNPSNRVELSVIVSVKSGTCEAEEFYDRILKDLLSSLGISPDQHRVYFTESERWIAEFASQVLCKKANEGLAQSVLLLSGDGGVVDIINGIFGLPQTSYYVKPKIGLLVFGTGNALANSSKLNISNSRGLQAVFHGLARNIPTFVCRCSTGSVLLIDEGRSTEEMGTDEQGGCVVHGAVVASWCLHATLVADSDTTEYRKFGSERFSMAANELLVPSDGSPPHQWQGKITIYRRSPSGELQSETLGRQTHMYILATLVSHLEATLNISPKSDPLDGQFRLVEFPPLPPAEVKKIFGMAFDSGRHIEHESVGYTEIEGLRIDFEESDPRWRRICIDGKIIRIPEGGWMEVRRETREVVDLMIRL</sequence>
<dbReference type="EMBL" id="CAJPDQ010000010">
    <property type="protein sequence ID" value="CAF9915862.1"/>
    <property type="molecule type" value="Genomic_DNA"/>
</dbReference>
<comment type="caution">
    <text evidence="2">The sequence shown here is derived from an EMBL/GenBank/DDBJ whole genome shotgun (WGS) entry which is preliminary data.</text>
</comment>
<dbReference type="AlphaFoldDB" id="A0A8H3I5N4"/>
<dbReference type="PANTHER" id="PTHR12358:SF108">
    <property type="entry name" value="DAGKC DOMAIN-CONTAINING PROTEIN"/>
    <property type="match status" value="1"/>
</dbReference>
<name>A0A8H3I5N4_9LECA</name>
<dbReference type="GO" id="GO:0005737">
    <property type="term" value="C:cytoplasm"/>
    <property type="evidence" value="ECO:0007669"/>
    <property type="project" value="TreeGrafter"/>
</dbReference>
<evidence type="ECO:0000259" key="1">
    <source>
        <dbReference type="PROSITE" id="PS50146"/>
    </source>
</evidence>